<keyword evidence="10" id="KW-1185">Reference proteome</keyword>
<feature type="transmembrane region" description="Helical" evidence="8">
    <location>
        <begin position="705"/>
        <end position="728"/>
    </location>
</feature>
<feature type="transmembrane region" description="Helical" evidence="8">
    <location>
        <begin position="149"/>
        <end position="167"/>
    </location>
</feature>
<feature type="transmembrane region" description="Helical" evidence="8">
    <location>
        <begin position="668"/>
        <end position="685"/>
    </location>
</feature>
<evidence type="ECO:0000256" key="7">
    <source>
        <dbReference type="SAM" id="MobiDB-lite"/>
    </source>
</evidence>
<protein>
    <submittedName>
        <fullName evidence="9">Metal-nicotianamine transporter YSL16 isoform X1</fullName>
    </submittedName>
</protein>
<dbReference type="GO" id="GO:0035673">
    <property type="term" value="F:oligopeptide transmembrane transporter activity"/>
    <property type="evidence" value="ECO:0007669"/>
    <property type="project" value="InterPro"/>
</dbReference>
<feature type="transmembrane region" description="Helical" evidence="8">
    <location>
        <begin position="217"/>
        <end position="239"/>
    </location>
</feature>
<evidence type="ECO:0000256" key="2">
    <source>
        <dbReference type="ARBA" id="ARBA00010276"/>
    </source>
</evidence>
<dbReference type="InterPro" id="IPR045035">
    <property type="entry name" value="YSL-like"/>
</dbReference>
<dbReference type="GO" id="GO:0005886">
    <property type="term" value="C:plasma membrane"/>
    <property type="evidence" value="ECO:0007669"/>
    <property type="project" value="TreeGrafter"/>
</dbReference>
<reference evidence="10" key="1">
    <citation type="journal article" date="2019" name="Nat. Commun.">
        <title>The genome of broomcorn millet.</title>
        <authorList>
            <person name="Zou C."/>
            <person name="Miki D."/>
            <person name="Li D."/>
            <person name="Tang Q."/>
            <person name="Xiao L."/>
            <person name="Rajput S."/>
            <person name="Deng P."/>
            <person name="Jia W."/>
            <person name="Huang R."/>
            <person name="Zhang M."/>
            <person name="Sun Y."/>
            <person name="Hu J."/>
            <person name="Fu X."/>
            <person name="Schnable P.S."/>
            <person name="Li F."/>
            <person name="Zhang H."/>
            <person name="Feng B."/>
            <person name="Zhu X."/>
            <person name="Liu R."/>
            <person name="Schnable J.C."/>
            <person name="Zhu J.-K."/>
            <person name="Zhang H."/>
        </authorList>
    </citation>
    <scope>NUCLEOTIDE SEQUENCE [LARGE SCALE GENOMIC DNA]</scope>
</reference>
<dbReference type="PANTHER" id="PTHR31645:SF19">
    <property type="entry name" value="METAL-NICOTIANAMINE TRANSPORTER YSL16-RELATED"/>
    <property type="match status" value="1"/>
</dbReference>
<dbReference type="GO" id="GO:0051980">
    <property type="term" value="F:iron-nicotianamine transmembrane transporter activity"/>
    <property type="evidence" value="ECO:0007669"/>
    <property type="project" value="TreeGrafter"/>
</dbReference>
<evidence type="ECO:0000256" key="4">
    <source>
        <dbReference type="ARBA" id="ARBA00022692"/>
    </source>
</evidence>
<feature type="transmembrane region" description="Helical" evidence="8">
    <location>
        <begin position="328"/>
        <end position="345"/>
    </location>
</feature>
<feature type="region of interest" description="Disordered" evidence="7">
    <location>
        <begin position="101"/>
        <end position="141"/>
    </location>
</feature>
<dbReference type="EMBL" id="PQIB02000015">
    <property type="protein sequence ID" value="RLM66056.1"/>
    <property type="molecule type" value="Genomic_DNA"/>
</dbReference>
<proteinExistence type="inferred from homology"/>
<evidence type="ECO:0000256" key="1">
    <source>
        <dbReference type="ARBA" id="ARBA00004141"/>
    </source>
</evidence>
<feature type="transmembrane region" description="Helical" evidence="8">
    <location>
        <begin position="494"/>
        <end position="513"/>
    </location>
</feature>
<feature type="transmembrane region" description="Helical" evidence="8">
    <location>
        <begin position="570"/>
        <end position="588"/>
    </location>
</feature>
<evidence type="ECO:0000256" key="5">
    <source>
        <dbReference type="ARBA" id="ARBA00022989"/>
    </source>
</evidence>
<dbReference type="GO" id="GO:0048316">
    <property type="term" value="P:seed development"/>
    <property type="evidence" value="ECO:0007669"/>
    <property type="project" value="TreeGrafter"/>
</dbReference>
<dbReference type="Proteomes" id="UP000275267">
    <property type="component" value="Unassembled WGS sequence"/>
</dbReference>
<evidence type="ECO:0000256" key="6">
    <source>
        <dbReference type="ARBA" id="ARBA00023136"/>
    </source>
</evidence>
<evidence type="ECO:0000313" key="9">
    <source>
        <dbReference type="EMBL" id="RLM66056.1"/>
    </source>
</evidence>
<dbReference type="OrthoDB" id="627262at2759"/>
<feature type="transmembrane region" description="Helical" evidence="8">
    <location>
        <begin position="427"/>
        <end position="447"/>
    </location>
</feature>
<keyword evidence="6 8" id="KW-0472">Membrane</keyword>
<dbReference type="PANTHER" id="PTHR31645">
    <property type="entry name" value="OLIGOPEPTIDE TRANSPORTER YGL114W-RELATED"/>
    <property type="match status" value="1"/>
</dbReference>
<feature type="transmembrane region" description="Helical" evidence="8">
    <location>
        <begin position="265"/>
        <end position="287"/>
    </location>
</feature>
<feature type="transmembrane region" description="Helical" evidence="8">
    <location>
        <begin position="608"/>
        <end position="630"/>
    </location>
</feature>
<comment type="subcellular location">
    <subcellularLocation>
        <location evidence="1">Membrane</location>
        <topology evidence="1">Multi-pass membrane protein</topology>
    </subcellularLocation>
</comment>
<keyword evidence="4 8" id="KW-0812">Transmembrane</keyword>
<feature type="transmembrane region" description="Helical" evidence="8">
    <location>
        <begin position="520"/>
        <end position="540"/>
    </location>
</feature>
<keyword evidence="3" id="KW-0813">Transport</keyword>
<dbReference type="GO" id="GO:0010039">
    <property type="term" value="P:response to iron ion"/>
    <property type="evidence" value="ECO:0007669"/>
    <property type="project" value="TreeGrafter"/>
</dbReference>
<accession>A0A3L6PZF3</accession>
<dbReference type="AlphaFoldDB" id="A0A3L6PZF3"/>
<evidence type="ECO:0000313" key="10">
    <source>
        <dbReference type="Proteomes" id="UP000275267"/>
    </source>
</evidence>
<feature type="transmembrane region" description="Helical" evidence="8">
    <location>
        <begin position="179"/>
        <end position="196"/>
    </location>
</feature>
<evidence type="ECO:0000256" key="8">
    <source>
        <dbReference type="SAM" id="Phobius"/>
    </source>
</evidence>
<dbReference type="Pfam" id="PF03169">
    <property type="entry name" value="OPT"/>
    <property type="match status" value="1"/>
</dbReference>
<sequence>MQRWSLRAFCTSRPARVRTRARTRNYDASPRALQRRCRYITDRACRSALSSRGGSWQAASRGSSASVPGVGQAPPLFRESHPAPAPASELELLVPRVAAAAAMEQQRSAPPPGAHEIEKTPSGRAAPDMESEPAAARAAERVPPWREQITARGMVAALLMGFVFTVIQMKLSLSTGLNPTMNVSAALLAFLALRGWTRALDRLGIASRPFTRQENTVVQTCVVACYTIAYGGGFGSFLLGLNKRTYEQSGVSSPGNAPGSYKEPAIGWMMGFLLSVSFVGLLTLLPIRKVLVIDYKLTYPSGTATAVLINGFHTPHGDKNAKKQVRGFLKYFGISFLWSFFQWFYTAGDACGFAQFPTFGLKAWKQTFFFDFSPTYVGAGMICSHLVNLSLLFGAILSWGVMWPLISKQKGNWYSAKASESSMTSIYGYKAFLCIALLVGDGLYNFVKVMVISVKNIRERSHRKSLNRVADADTMALDDLQRDEVFNKDNIPTWLAYTGYALLGVIAVIIIPIMFRQVRWYYVVVAYLLAPVLGFCNAYGTGLTDMNMGYNYGKIALFILAAWAGKDNGVVAGLVVCGVVKQLVLISADLMHDFKTGHLTLTSPRSMLVGQAVGTLMGCILAPLTFMLFYKAFDVGNPVGYWKAPYALIYRNMAVLGVEGFSALPRHCLQLCAGFFAFAVAANLARDLLPRRLARFVPLPMAMAVPFLVGASFAIDMCVGSLVVFVWHRLDSKKAVLLVPAVASGLICGDGIWTFPSSLLALAKVKPPICMKFTPGS</sequence>
<evidence type="ECO:0000256" key="3">
    <source>
        <dbReference type="ARBA" id="ARBA00022448"/>
    </source>
</evidence>
<dbReference type="NCBIfam" id="TIGR00728">
    <property type="entry name" value="OPT_sfam"/>
    <property type="match status" value="1"/>
</dbReference>
<feature type="transmembrane region" description="Helical" evidence="8">
    <location>
        <begin position="735"/>
        <end position="755"/>
    </location>
</feature>
<dbReference type="InterPro" id="IPR004813">
    <property type="entry name" value="OPT"/>
</dbReference>
<feature type="region of interest" description="Disordered" evidence="7">
    <location>
        <begin position="50"/>
        <end position="84"/>
    </location>
</feature>
<comment type="similarity">
    <text evidence="2">Belongs to the YSL (TC 2.A.67.2) family.</text>
</comment>
<feature type="compositionally biased region" description="Polar residues" evidence="7">
    <location>
        <begin position="50"/>
        <end position="66"/>
    </location>
</feature>
<comment type="caution">
    <text evidence="9">The sequence shown here is derived from an EMBL/GenBank/DDBJ whole genome shotgun (WGS) entry which is preliminary data.</text>
</comment>
<gene>
    <name evidence="9" type="ORF">C2845_PM16G15360</name>
</gene>
<keyword evidence="5 8" id="KW-1133">Transmembrane helix</keyword>
<feature type="transmembrane region" description="Helical" evidence="8">
    <location>
        <begin position="386"/>
        <end position="406"/>
    </location>
</feature>
<name>A0A3L6PZF3_PANMI</name>
<organism evidence="9 10">
    <name type="scientific">Panicum miliaceum</name>
    <name type="common">Proso millet</name>
    <name type="synonym">Broomcorn millet</name>
    <dbReference type="NCBI Taxonomy" id="4540"/>
    <lineage>
        <taxon>Eukaryota</taxon>
        <taxon>Viridiplantae</taxon>
        <taxon>Streptophyta</taxon>
        <taxon>Embryophyta</taxon>
        <taxon>Tracheophyta</taxon>
        <taxon>Spermatophyta</taxon>
        <taxon>Magnoliopsida</taxon>
        <taxon>Liliopsida</taxon>
        <taxon>Poales</taxon>
        <taxon>Poaceae</taxon>
        <taxon>PACMAD clade</taxon>
        <taxon>Panicoideae</taxon>
        <taxon>Panicodae</taxon>
        <taxon>Paniceae</taxon>
        <taxon>Panicinae</taxon>
        <taxon>Panicum</taxon>
        <taxon>Panicum sect. Panicum</taxon>
    </lineage>
</organism>
<dbReference type="STRING" id="4540.A0A3L6PZF3"/>